<dbReference type="Gene3D" id="3.40.1000.10">
    <property type="entry name" value="Mog1/PsbP, alpha/beta/alpha sandwich"/>
    <property type="match status" value="1"/>
</dbReference>
<proteinExistence type="predicted"/>
<reference evidence="1 2" key="1">
    <citation type="submission" date="2018-08" db="EMBL/GenBank/DDBJ databases">
        <title>Recombination of ecologically and evolutionarily significant loci maintains genetic cohesion in the Pseudomonas syringae species complex.</title>
        <authorList>
            <person name="Dillon M."/>
            <person name="Thakur S."/>
            <person name="Almeida R.N.D."/>
            <person name="Weir B.S."/>
            <person name="Guttman D.S."/>
        </authorList>
    </citation>
    <scope>NUCLEOTIDE SEQUENCE [LARGE SCALE GENOMIC DNA]</scope>
    <source>
        <strain evidence="1 2">ICMP 4388</strain>
    </source>
</reference>
<comment type="caution">
    <text evidence="1">The sequence shown here is derived from an EMBL/GenBank/DDBJ whole genome shotgun (WGS) entry which is preliminary data.</text>
</comment>
<dbReference type="Proteomes" id="UP000274541">
    <property type="component" value="Unassembled WGS sequence"/>
</dbReference>
<evidence type="ECO:0000313" key="1">
    <source>
        <dbReference type="EMBL" id="RMO59408.1"/>
    </source>
</evidence>
<dbReference type="Pfam" id="PF08786">
    <property type="entry name" value="DcrB"/>
    <property type="match status" value="1"/>
</dbReference>
<evidence type="ECO:0008006" key="3">
    <source>
        <dbReference type="Google" id="ProtNLM"/>
    </source>
</evidence>
<evidence type="ECO:0000313" key="2">
    <source>
        <dbReference type="Proteomes" id="UP000274541"/>
    </source>
</evidence>
<organism evidence="1 2">
    <name type="scientific">Pseudomonas syringae pv. aptata</name>
    <dbReference type="NCBI Taxonomy" id="83167"/>
    <lineage>
        <taxon>Bacteria</taxon>
        <taxon>Pseudomonadati</taxon>
        <taxon>Pseudomonadota</taxon>
        <taxon>Gammaproteobacteria</taxon>
        <taxon>Pseudomonadales</taxon>
        <taxon>Pseudomonadaceae</taxon>
        <taxon>Pseudomonas</taxon>
        <taxon>Pseudomonas syringae</taxon>
    </lineage>
</organism>
<protein>
    <recommendedName>
        <fullName evidence="3">DUF1795 domain-containing protein</fullName>
    </recommendedName>
</protein>
<gene>
    <name evidence="1" type="ORF">ALQ37_00104</name>
</gene>
<sequence>MQGMERTSLYDRISAKRIADEEAARKAALEAPVVEAVPEPEPEPITPLQDVPSSFNFGGFNLAFPDGVLFRDVQVTLEYKGEPLMLSVKRRDVMQGEALEALFESSVQTFRERDPQLRIIRRRDCTLVGCTAKALDFHFKEGSAEQHARLVGALVPLAGKDVLQWLEISCLIDPTKPDLSLWLADFDSMLGGLAAQ</sequence>
<accession>A0A3M3WNP7</accession>
<dbReference type="AlphaFoldDB" id="A0A3M3WNP7"/>
<name>A0A3M3WNP7_PSEAP</name>
<dbReference type="InterPro" id="IPR014894">
    <property type="entry name" value="DcrB/EagT6"/>
</dbReference>
<dbReference type="EMBL" id="RBPX01000331">
    <property type="protein sequence ID" value="RMO59408.1"/>
    <property type="molecule type" value="Genomic_DNA"/>
</dbReference>